<dbReference type="GO" id="GO:0008168">
    <property type="term" value="F:methyltransferase activity"/>
    <property type="evidence" value="ECO:0007669"/>
    <property type="project" value="UniProtKB-KW"/>
</dbReference>
<evidence type="ECO:0000256" key="4">
    <source>
        <dbReference type="ARBA" id="ARBA00039081"/>
    </source>
</evidence>
<evidence type="ECO:0000256" key="3">
    <source>
        <dbReference type="ARBA" id="ARBA00022691"/>
    </source>
</evidence>
<gene>
    <name evidence="8" type="ORF">BXZ70DRAFT_987885</name>
</gene>
<comment type="caution">
    <text evidence="8">The sequence shown here is derived from an EMBL/GenBank/DDBJ whole genome shotgun (WGS) entry which is preliminary data.</text>
</comment>
<dbReference type="Gene3D" id="3.40.50.150">
    <property type="entry name" value="Vaccinia Virus protein VP39"/>
    <property type="match status" value="1"/>
</dbReference>
<organism evidence="8 9">
    <name type="scientific">Cristinia sonorae</name>
    <dbReference type="NCBI Taxonomy" id="1940300"/>
    <lineage>
        <taxon>Eukaryota</taxon>
        <taxon>Fungi</taxon>
        <taxon>Dikarya</taxon>
        <taxon>Basidiomycota</taxon>
        <taxon>Agaricomycotina</taxon>
        <taxon>Agaricomycetes</taxon>
        <taxon>Agaricomycetidae</taxon>
        <taxon>Agaricales</taxon>
        <taxon>Pleurotineae</taxon>
        <taxon>Stephanosporaceae</taxon>
        <taxon>Cristinia</taxon>
    </lineage>
</organism>
<evidence type="ECO:0000256" key="1">
    <source>
        <dbReference type="ARBA" id="ARBA00022603"/>
    </source>
</evidence>
<evidence type="ECO:0000313" key="8">
    <source>
        <dbReference type="EMBL" id="KAH8101609.1"/>
    </source>
</evidence>
<dbReference type="GO" id="GO:0032259">
    <property type="term" value="P:methylation"/>
    <property type="evidence" value="ECO:0007669"/>
    <property type="project" value="UniProtKB-KW"/>
</dbReference>
<keyword evidence="2 7" id="KW-0808">Transferase</keyword>
<dbReference type="GO" id="GO:0005634">
    <property type="term" value="C:nucleus"/>
    <property type="evidence" value="ECO:0007669"/>
    <property type="project" value="TreeGrafter"/>
</dbReference>
<accession>A0A8K0XQY9</accession>
<dbReference type="Proteomes" id="UP000813824">
    <property type="component" value="Unassembled WGS sequence"/>
</dbReference>
<dbReference type="SUPFAM" id="SSF53335">
    <property type="entry name" value="S-adenosyl-L-methionine-dependent methyltransferases"/>
    <property type="match status" value="1"/>
</dbReference>
<dbReference type="PRINTS" id="PR00105">
    <property type="entry name" value="C5METTRFRASE"/>
</dbReference>
<evidence type="ECO:0000256" key="2">
    <source>
        <dbReference type="ARBA" id="ARBA00022679"/>
    </source>
</evidence>
<dbReference type="InterPro" id="IPR001525">
    <property type="entry name" value="C5_MeTfrase"/>
</dbReference>
<keyword evidence="1 7" id="KW-0489">Methyltransferase</keyword>
<feature type="active site" evidence="7">
    <location>
        <position position="81"/>
    </location>
</feature>
<evidence type="ECO:0000256" key="6">
    <source>
        <dbReference type="ARBA" id="ARBA00042810"/>
    </source>
</evidence>
<keyword evidence="3 7" id="KW-0949">S-adenosyl-L-methionine</keyword>
<dbReference type="PANTHER" id="PTHR46098:SF1">
    <property type="entry name" value="TRNA (CYTOSINE(38)-C(5))-METHYLTRANSFERASE"/>
    <property type="match status" value="1"/>
</dbReference>
<sequence length="368" mass="41452">MADSENRVLEFYSGIGGLHAALNRSAVCGQVIQAFDWDQSACQVYKAFHKCDIVQKTDISTLSASYLASFEATVWLMSPSCQPYTVLNPLAKGAADPRAKSFIHLIENVLPELVTLRKHPKFLLVENVAGFETSTTRKNLLQTLTALGYSCLELLLTPLQYGIPNSRLRYYLLAKIKPLSFLHTGDDGGRVWRHIPGQGEDWSDPRLQSDLDTMSNIKPLHDFLDMAMPEDTAHQLSIPEKVLEKWGRLFDIVTPFQRRTCCFTRGYTKLVERAGSILQMNEELNVSNHPQAVKILQPLALRYFSPTELLRIFGFNSPRGDGPASWPADSEAEYRWPDGISLKTRYKLIGNSVNVLVVTRLIDYLFLG</sequence>
<name>A0A8K0XQY9_9AGAR</name>
<dbReference type="InterPro" id="IPR029063">
    <property type="entry name" value="SAM-dependent_MTases_sf"/>
</dbReference>
<reference evidence="8" key="1">
    <citation type="journal article" date="2021" name="New Phytol.">
        <title>Evolutionary innovations through gain and loss of genes in the ectomycorrhizal Boletales.</title>
        <authorList>
            <person name="Wu G."/>
            <person name="Miyauchi S."/>
            <person name="Morin E."/>
            <person name="Kuo A."/>
            <person name="Drula E."/>
            <person name="Varga T."/>
            <person name="Kohler A."/>
            <person name="Feng B."/>
            <person name="Cao Y."/>
            <person name="Lipzen A."/>
            <person name="Daum C."/>
            <person name="Hundley H."/>
            <person name="Pangilinan J."/>
            <person name="Johnson J."/>
            <person name="Barry K."/>
            <person name="LaButti K."/>
            <person name="Ng V."/>
            <person name="Ahrendt S."/>
            <person name="Min B."/>
            <person name="Choi I.G."/>
            <person name="Park H."/>
            <person name="Plett J.M."/>
            <person name="Magnuson J."/>
            <person name="Spatafora J.W."/>
            <person name="Nagy L.G."/>
            <person name="Henrissat B."/>
            <person name="Grigoriev I.V."/>
            <person name="Yang Z.L."/>
            <person name="Xu J."/>
            <person name="Martin F.M."/>
        </authorList>
    </citation>
    <scope>NUCLEOTIDE SEQUENCE</scope>
    <source>
        <strain evidence="8">KKN 215</strain>
    </source>
</reference>
<dbReference type="Gene3D" id="3.90.120.10">
    <property type="entry name" value="DNA Methylase, subunit A, domain 2"/>
    <property type="match status" value="1"/>
</dbReference>
<evidence type="ECO:0000313" key="9">
    <source>
        <dbReference type="Proteomes" id="UP000813824"/>
    </source>
</evidence>
<dbReference type="PROSITE" id="PS00095">
    <property type="entry name" value="C5_MTASE_2"/>
    <property type="match status" value="1"/>
</dbReference>
<dbReference type="PANTHER" id="PTHR46098">
    <property type="entry name" value="TRNA (CYTOSINE(38)-C(5))-METHYLTRANSFERASE"/>
    <property type="match status" value="1"/>
</dbReference>
<evidence type="ECO:0000256" key="5">
    <source>
        <dbReference type="ARBA" id="ARBA00039681"/>
    </source>
</evidence>
<evidence type="ECO:0000256" key="7">
    <source>
        <dbReference type="PROSITE-ProRule" id="PRU01016"/>
    </source>
</evidence>
<dbReference type="Pfam" id="PF00145">
    <property type="entry name" value="DNA_methylase"/>
    <property type="match status" value="1"/>
</dbReference>
<dbReference type="InterPro" id="IPR050750">
    <property type="entry name" value="C5-MTase"/>
</dbReference>
<protein>
    <recommendedName>
        <fullName evidence="5">tRNA (cytosine(38)-C(5))-methyltransferase</fullName>
        <ecNumber evidence="4">2.1.1.204</ecNumber>
    </recommendedName>
    <alternativeName>
        <fullName evidence="6">DNA (cytosine-5)-methyltransferase-like protein 2</fullName>
    </alternativeName>
</protein>
<dbReference type="AlphaFoldDB" id="A0A8K0XQY9"/>
<proteinExistence type="inferred from homology"/>
<keyword evidence="9" id="KW-1185">Reference proteome</keyword>
<dbReference type="InterPro" id="IPR031303">
    <property type="entry name" value="C5_meth_CS"/>
</dbReference>
<dbReference type="EMBL" id="JAEVFJ010000012">
    <property type="protein sequence ID" value="KAH8101609.1"/>
    <property type="molecule type" value="Genomic_DNA"/>
</dbReference>
<dbReference type="PROSITE" id="PS51679">
    <property type="entry name" value="SAM_MT_C5"/>
    <property type="match status" value="1"/>
</dbReference>
<comment type="similarity">
    <text evidence="7">Belongs to the class I-like SAM-binding methyltransferase superfamily. C5-methyltransferase family.</text>
</comment>
<dbReference type="OrthoDB" id="414133at2759"/>
<dbReference type="EC" id="2.1.1.204" evidence="4"/>